<dbReference type="RefSeq" id="WP_239131194.1">
    <property type="nucleotide sequence ID" value="NZ_BOOK01000035.1"/>
</dbReference>
<evidence type="ECO:0000256" key="4">
    <source>
        <dbReference type="ARBA" id="ARBA00023239"/>
    </source>
</evidence>
<dbReference type="Proteomes" id="UP000634476">
    <property type="component" value="Unassembled WGS sequence"/>
</dbReference>
<comment type="caution">
    <text evidence="7">The sequence shown here is derived from an EMBL/GenBank/DDBJ whole genome shotgun (WGS) entry which is preliminary data.</text>
</comment>
<reference evidence="7" key="1">
    <citation type="submission" date="2021-01" db="EMBL/GenBank/DDBJ databases">
        <title>Whole genome shotgun sequence of Planobispora takensis NBRC 109077.</title>
        <authorList>
            <person name="Komaki H."/>
            <person name="Tamura T."/>
        </authorList>
    </citation>
    <scope>NUCLEOTIDE SEQUENCE</scope>
    <source>
        <strain evidence="7">NBRC 109077</strain>
    </source>
</reference>
<evidence type="ECO:0000256" key="2">
    <source>
        <dbReference type="ARBA" id="ARBA00012224"/>
    </source>
</evidence>
<dbReference type="GO" id="GO:0047804">
    <property type="term" value="F:cysteine-S-conjugate beta-lyase activity"/>
    <property type="evidence" value="ECO:0007669"/>
    <property type="project" value="UniProtKB-EC"/>
</dbReference>
<dbReference type="EC" id="4.4.1.13" evidence="2"/>
<dbReference type="GO" id="GO:0008483">
    <property type="term" value="F:transaminase activity"/>
    <property type="evidence" value="ECO:0007669"/>
    <property type="project" value="UniProtKB-KW"/>
</dbReference>
<gene>
    <name evidence="7" type="ORF">Pta02_49000</name>
</gene>
<sequence length="383" mass="41920">MFDNLDVEELRRRPMVKWADAGPGVLPAWVADMDFHVAAPVREALVREIDTALGYPLWDDRPEANPLRAAFTERMTRLYGFSPDPSHVRVFTELIQALQVVLHVATRPGDAVAMHTPAYPPFLKTLTDMDRRLVPVPMTDDGDGWSFDPDRLAGDVARHGCRALVLVNPHNPTGRVLTRDELGGIAEIAARHDLLVISDEIHSDLVYEPNRHIPFASLGEEAAGRTVTLTSASKAFNLAGLRCSVAHIGDARVREALRAQPPLLFGEVSTLSVLAALAAWRDGDGWLAEARQTLARNRDLVAEALPAGIRHHSPEGTYLAWLDCRELGLGPDPAAFFLDRAGVMLSHGPDFGPGGEGFARLNFATSGPILEEILRRMRKAVDA</sequence>
<dbReference type="InterPro" id="IPR051798">
    <property type="entry name" value="Class-II_PLP-Dep_Aminotrans"/>
</dbReference>
<protein>
    <recommendedName>
        <fullName evidence="2">cysteine-S-conjugate beta-lyase</fullName>
        <ecNumber evidence="2">4.4.1.13</ecNumber>
    </recommendedName>
</protein>
<keyword evidence="7" id="KW-0808">Transferase</keyword>
<evidence type="ECO:0000256" key="1">
    <source>
        <dbReference type="ARBA" id="ARBA00001933"/>
    </source>
</evidence>
<accession>A0A8J3T0P4</accession>
<evidence type="ECO:0000259" key="6">
    <source>
        <dbReference type="Pfam" id="PF00155"/>
    </source>
</evidence>
<evidence type="ECO:0000256" key="3">
    <source>
        <dbReference type="ARBA" id="ARBA00022898"/>
    </source>
</evidence>
<keyword evidence="3" id="KW-0663">Pyridoxal phosphate</keyword>
<dbReference type="InterPro" id="IPR015421">
    <property type="entry name" value="PyrdxlP-dep_Trfase_major"/>
</dbReference>
<dbReference type="SUPFAM" id="SSF53383">
    <property type="entry name" value="PLP-dependent transferases"/>
    <property type="match status" value="1"/>
</dbReference>
<organism evidence="7 8">
    <name type="scientific">Planobispora takensis</name>
    <dbReference type="NCBI Taxonomy" id="1367882"/>
    <lineage>
        <taxon>Bacteria</taxon>
        <taxon>Bacillati</taxon>
        <taxon>Actinomycetota</taxon>
        <taxon>Actinomycetes</taxon>
        <taxon>Streptosporangiales</taxon>
        <taxon>Streptosporangiaceae</taxon>
        <taxon>Planobispora</taxon>
    </lineage>
</organism>
<dbReference type="GO" id="GO:0030170">
    <property type="term" value="F:pyridoxal phosphate binding"/>
    <property type="evidence" value="ECO:0007669"/>
    <property type="project" value="InterPro"/>
</dbReference>
<dbReference type="InterPro" id="IPR015422">
    <property type="entry name" value="PyrdxlP-dep_Trfase_small"/>
</dbReference>
<dbReference type="Gene3D" id="3.90.1150.10">
    <property type="entry name" value="Aspartate Aminotransferase, domain 1"/>
    <property type="match status" value="1"/>
</dbReference>
<comment type="similarity">
    <text evidence="5">Belongs to the class-II pyridoxal-phosphate-dependent aminotransferase family. MalY/PatB cystathionine beta-lyase subfamily.</text>
</comment>
<name>A0A8J3T0P4_9ACTN</name>
<evidence type="ECO:0000256" key="5">
    <source>
        <dbReference type="ARBA" id="ARBA00037974"/>
    </source>
</evidence>
<keyword evidence="4" id="KW-0456">Lyase</keyword>
<keyword evidence="7" id="KW-0032">Aminotransferase</keyword>
<evidence type="ECO:0000313" key="7">
    <source>
        <dbReference type="EMBL" id="GII02892.1"/>
    </source>
</evidence>
<dbReference type="Pfam" id="PF00155">
    <property type="entry name" value="Aminotran_1_2"/>
    <property type="match status" value="1"/>
</dbReference>
<dbReference type="InterPro" id="IPR015424">
    <property type="entry name" value="PyrdxlP-dep_Trfase"/>
</dbReference>
<dbReference type="PANTHER" id="PTHR43525">
    <property type="entry name" value="PROTEIN MALY"/>
    <property type="match status" value="1"/>
</dbReference>
<dbReference type="InterPro" id="IPR004839">
    <property type="entry name" value="Aminotransferase_I/II_large"/>
</dbReference>
<comment type="cofactor">
    <cofactor evidence="1">
        <name>pyridoxal 5'-phosphate</name>
        <dbReference type="ChEBI" id="CHEBI:597326"/>
    </cofactor>
</comment>
<feature type="domain" description="Aminotransferase class I/classII large" evidence="6">
    <location>
        <begin position="69"/>
        <end position="366"/>
    </location>
</feature>
<keyword evidence="8" id="KW-1185">Reference proteome</keyword>
<dbReference type="EMBL" id="BOOK01000035">
    <property type="protein sequence ID" value="GII02892.1"/>
    <property type="molecule type" value="Genomic_DNA"/>
</dbReference>
<dbReference type="Gene3D" id="3.40.640.10">
    <property type="entry name" value="Type I PLP-dependent aspartate aminotransferase-like (Major domain)"/>
    <property type="match status" value="1"/>
</dbReference>
<dbReference type="CDD" id="cd00609">
    <property type="entry name" value="AAT_like"/>
    <property type="match status" value="1"/>
</dbReference>
<proteinExistence type="inferred from homology"/>
<evidence type="ECO:0000313" key="8">
    <source>
        <dbReference type="Proteomes" id="UP000634476"/>
    </source>
</evidence>
<dbReference type="AlphaFoldDB" id="A0A8J3T0P4"/>
<dbReference type="PANTHER" id="PTHR43525:SF2">
    <property type="entry name" value="CYSTATHIONINE BETA-LYASE-RELATED"/>
    <property type="match status" value="1"/>
</dbReference>